<dbReference type="CDD" id="cd17929">
    <property type="entry name" value="DEXHc_priA"/>
    <property type="match status" value="1"/>
</dbReference>
<evidence type="ECO:0000256" key="10">
    <source>
        <dbReference type="ARBA" id="ARBA00023235"/>
    </source>
</evidence>
<feature type="binding site" evidence="12">
    <location>
        <position position="458"/>
    </location>
    <ligand>
        <name>Zn(2+)</name>
        <dbReference type="ChEBI" id="CHEBI:29105"/>
        <label>1</label>
    </ligand>
</feature>
<keyword evidence="8 12" id="KW-0067">ATP-binding</keyword>
<organism evidence="15 16">
    <name type="scientific">Methylophilus rhizosphaerae</name>
    <dbReference type="NCBI Taxonomy" id="492660"/>
    <lineage>
        <taxon>Bacteria</taxon>
        <taxon>Pseudomonadati</taxon>
        <taxon>Pseudomonadota</taxon>
        <taxon>Betaproteobacteria</taxon>
        <taxon>Nitrosomonadales</taxon>
        <taxon>Methylophilaceae</taxon>
        <taxon>Methylophilus</taxon>
    </lineage>
</organism>
<dbReference type="PANTHER" id="PTHR30580">
    <property type="entry name" value="PRIMOSOMAL PROTEIN N"/>
    <property type="match status" value="1"/>
</dbReference>
<dbReference type="EMBL" id="FNFX01000004">
    <property type="protein sequence ID" value="SDK71667.1"/>
    <property type="molecule type" value="Genomic_DNA"/>
</dbReference>
<comment type="function">
    <text evidence="12">Initiates the restart of stalled replication forks, which reloads the replicative helicase on sites other than the origin of replication. Recognizes and binds to abandoned replication forks and remodels them to uncover a helicase loading site. Promotes assembly of the primosome at these replication forks.</text>
</comment>
<dbReference type="Gene3D" id="3.40.1440.60">
    <property type="entry name" value="PriA, 3(prime) DNA-binding domain"/>
    <property type="match status" value="1"/>
</dbReference>
<dbReference type="Pfam" id="PF17764">
    <property type="entry name" value="PriA_3primeBD"/>
    <property type="match status" value="1"/>
</dbReference>
<keyword evidence="9 12" id="KW-0238">DNA-binding</keyword>
<dbReference type="GO" id="GO:0006310">
    <property type="term" value="P:DNA recombination"/>
    <property type="evidence" value="ECO:0007669"/>
    <property type="project" value="InterPro"/>
</dbReference>
<dbReference type="FunFam" id="3.40.50.300:FF:000489">
    <property type="entry name" value="Primosome assembly protein PriA"/>
    <property type="match status" value="1"/>
</dbReference>
<evidence type="ECO:0000256" key="12">
    <source>
        <dbReference type="HAMAP-Rule" id="MF_00983"/>
    </source>
</evidence>
<keyword evidence="10 12" id="KW-0413">Isomerase</keyword>
<feature type="binding site" evidence="12">
    <location>
        <position position="482"/>
    </location>
    <ligand>
        <name>Zn(2+)</name>
        <dbReference type="ChEBI" id="CHEBI:29105"/>
        <label>2</label>
    </ligand>
</feature>
<dbReference type="InterPro" id="IPR027417">
    <property type="entry name" value="P-loop_NTPase"/>
</dbReference>
<dbReference type="STRING" id="492660.SAMN05192566_2191"/>
<dbReference type="Gene3D" id="3.40.50.300">
    <property type="entry name" value="P-loop containing nucleotide triphosphate hydrolases"/>
    <property type="match status" value="2"/>
</dbReference>
<dbReference type="InterPro" id="IPR005259">
    <property type="entry name" value="PriA"/>
</dbReference>
<feature type="binding site" evidence="12">
    <location>
        <position position="467"/>
    </location>
    <ligand>
        <name>Zn(2+)</name>
        <dbReference type="ChEBI" id="CHEBI:29105"/>
        <label>2</label>
    </ligand>
</feature>
<evidence type="ECO:0000256" key="1">
    <source>
        <dbReference type="ARBA" id="ARBA00022515"/>
    </source>
</evidence>
<feature type="binding site" evidence="12">
    <location>
        <position position="495"/>
    </location>
    <ligand>
        <name>Zn(2+)</name>
        <dbReference type="ChEBI" id="CHEBI:29105"/>
        <label>1</label>
    </ligand>
</feature>
<dbReference type="GO" id="GO:1990077">
    <property type="term" value="C:primosome complex"/>
    <property type="evidence" value="ECO:0007669"/>
    <property type="project" value="UniProtKB-UniRule"/>
</dbReference>
<dbReference type="SMART" id="SM00490">
    <property type="entry name" value="HELICc"/>
    <property type="match status" value="1"/>
</dbReference>
<evidence type="ECO:0000256" key="4">
    <source>
        <dbReference type="ARBA" id="ARBA00022741"/>
    </source>
</evidence>
<dbReference type="GO" id="GO:0006302">
    <property type="term" value="P:double-strand break repair"/>
    <property type="evidence" value="ECO:0007669"/>
    <property type="project" value="InterPro"/>
</dbReference>
<dbReference type="CDD" id="cd18804">
    <property type="entry name" value="SF2_C_priA"/>
    <property type="match status" value="1"/>
</dbReference>
<dbReference type="InterPro" id="IPR041236">
    <property type="entry name" value="PriA_C"/>
</dbReference>
<dbReference type="PROSITE" id="PS51194">
    <property type="entry name" value="HELICASE_CTER"/>
    <property type="match status" value="1"/>
</dbReference>
<dbReference type="GO" id="GO:0005524">
    <property type="term" value="F:ATP binding"/>
    <property type="evidence" value="ECO:0007669"/>
    <property type="project" value="UniProtKB-UniRule"/>
</dbReference>
<dbReference type="Pfam" id="PF18319">
    <property type="entry name" value="Zn_ribbon_PriA"/>
    <property type="match status" value="1"/>
</dbReference>
<comment type="catalytic activity">
    <reaction evidence="12">
        <text>Couples ATP hydrolysis with the unwinding of duplex DNA by translocating in the 3'-5' direction.</text>
        <dbReference type="EC" id="5.6.2.4"/>
    </reaction>
</comment>
<dbReference type="OrthoDB" id="9759544at2"/>
<comment type="subunit">
    <text evidence="12">Component of the replication restart primosome.</text>
</comment>
<evidence type="ECO:0000259" key="13">
    <source>
        <dbReference type="PROSITE" id="PS51192"/>
    </source>
</evidence>
<dbReference type="InterPro" id="IPR014001">
    <property type="entry name" value="Helicase_ATP-bd"/>
</dbReference>
<keyword evidence="4 12" id="KW-0547">Nucleotide-binding</keyword>
<dbReference type="NCBIfam" id="NF004067">
    <property type="entry name" value="PRK05580.1-4"/>
    <property type="match status" value="1"/>
</dbReference>
<evidence type="ECO:0000256" key="5">
    <source>
        <dbReference type="ARBA" id="ARBA00022801"/>
    </source>
</evidence>
<dbReference type="Proteomes" id="UP000198629">
    <property type="component" value="Unassembled WGS sequence"/>
</dbReference>
<keyword evidence="2 12" id="KW-0235">DNA replication</keyword>
<dbReference type="Pfam" id="PF18074">
    <property type="entry name" value="PriA_C"/>
    <property type="match status" value="1"/>
</dbReference>
<dbReference type="Pfam" id="PF00271">
    <property type="entry name" value="Helicase_C"/>
    <property type="match status" value="1"/>
</dbReference>
<dbReference type="InterPro" id="IPR001650">
    <property type="entry name" value="Helicase_C-like"/>
</dbReference>
<comment type="catalytic activity">
    <reaction evidence="11 12">
        <text>ATP + H2O = ADP + phosphate + H(+)</text>
        <dbReference type="Rhea" id="RHEA:13065"/>
        <dbReference type="ChEBI" id="CHEBI:15377"/>
        <dbReference type="ChEBI" id="CHEBI:15378"/>
        <dbReference type="ChEBI" id="CHEBI:30616"/>
        <dbReference type="ChEBI" id="CHEBI:43474"/>
        <dbReference type="ChEBI" id="CHEBI:456216"/>
        <dbReference type="EC" id="5.6.2.4"/>
    </reaction>
</comment>
<dbReference type="SMART" id="SM00487">
    <property type="entry name" value="DEXDc"/>
    <property type="match status" value="1"/>
</dbReference>
<proteinExistence type="inferred from homology"/>
<keyword evidence="5 12" id="KW-0378">Hydrolase</keyword>
<dbReference type="SUPFAM" id="SSF52540">
    <property type="entry name" value="P-loop containing nucleoside triphosphate hydrolases"/>
    <property type="match status" value="1"/>
</dbReference>
<dbReference type="InterPro" id="IPR040498">
    <property type="entry name" value="PriA_CRR"/>
</dbReference>
<gene>
    <name evidence="12" type="primary">priA</name>
    <name evidence="15" type="ORF">SAMN05192566_2191</name>
</gene>
<feature type="binding site" evidence="12">
    <location>
        <position position="455"/>
    </location>
    <ligand>
        <name>Zn(2+)</name>
        <dbReference type="ChEBI" id="CHEBI:29105"/>
        <label>1</label>
    </ligand>
</feature>
<evidence type="ECO:0000256" key="9">
    <source>
        <dbReference type="ARBA" id="ARBA00023125"/>
    </source>
</evidence>
<feature type="domain" description="Helicase C-terminal" evidence="14">
    <location>
        <begin position="474"/>
        <end position="644"/>
    </location>
</feature>
<dbReference type="GO" id="GO:0003677">
    <property type="term" value="F:DNA binding"/>
    <property type="evidence" value="ECO:0007669"/>
    <property type="project" value="UniProtKB-UniRule"/>
</dbReference>
<dbReference type="PANTHER" id="PTHR30580:SF0">
    <property type="entry name" value="PRIMOSOMAL PROTEIN N"/>
    <property type="match status" value="1"/>
</dbReference>
<dbReference type="GO" id="GO:0006269">
    <property type="term" value="P:DNA replication, synthesis of primer"/>
    <property type="evidence" value="ECO:0007669"/>
    <property type="project" value="UniProtKB-KW"/>
</dbReference>
<feature type="binding site" evidence="12">
    <location>
        <position position="485"/>
    </location>
    <ligand>
        <name>Zn(2+)</name>
        <dbReference type="ChEBI" id="CHEBI:29105"/>
        <label>2</label>
    </ligand>
</feature>
<dbReference type="PROSITE" id="PS51192">
    <property type="entry name" value="HELICASE_ATP_BIND_1"/>
    <property type="match status" value="1"/>
</dbReference>
<dbReference type="GO" id="GO:0008270">
    <property type="term" value="F:zinc ion binding"/>
    <property type="evidence" value="ECO:0007669"/>
    <property type="project" value="UniProtKB-UniRule"/>
</dbReference>
<feature type="binding site" evidence="12">
    <location>
        <position position="464"/>
    </location>
    <ligand>
        <name>Zn(2+)</name>
        <dbReference type="ChEBI" id="CHEBI:29105"/>
        <label>2</label>
    </ligand>
</feature>
<reference evidence="16" key="1">
    <citation type="submission" date="2016-10" db="EMBL/GenBank/DDBJ databases">
        <authorList>
            <person name="Varghese N."/>
            <person name="Submissions S."/>
        </authorList>
    </citation>
    <scope>NUCLEOTIDE SEQUENCE [LARGE SCALE GENOMIC DNA]</scope>
    <source>
        <strain evidence="16">CBMB127</strain>
    </source>
</reference>
<keyword evidence="1 12" id="KW-0639">Primosome</keyword>
<feature type="binding site" evidence="12">
    <location>
        <position position="498"/>
    </location>
    <ligand>
        <name>Zn(2+)</name>
        <dbReference type="ChEBI" id="CHEBI:29105"/>
        <label>1</label>
    </ligand>
</feature>
<name>A0A1G9E6H7_9PROT</name>
<dbReference type="HAMAP" id="MF_00983">
    <property type="entry name" value="PriA"/>
    <property type="match status" value="1"/>
</dbReference>
<evidence type="ECO:0000256" key="8">
    <source>
        <dbReference type="ARBA" id="ARBA00022840"/>
    </source>
</evidence>
<dbReference type="NCBIfam" id="TIGR00595">
    <property type="entry name" value="priA"/>
    <property type="match status" value="1"/>
</dbReference>
<sequence>MYPEAPAPTVDSAAAIVRVVLDVPLDRQFDYLNPGLPIREGNRVVVPFAGRQLVGIVMALLSETDIPIQKLKAVLQVFDDVPLDAATFKLLRFCADYYHYPFGQTVLSSLPLRLRQIKPAVSRKTWLYRLAQPVPDDFVGKRQQVLARLITLLQQHEECSEALLGEASATWRKAMQPLLDSGLVTRREVVATRPSLAASEHEPVLNEEQASAVAAILGTLRQFQPWLLFGVTGSGKTEVYIRLLQTVLSEPQAQVLIMVPEINLTPQLEGRFRSRLSQFPLVTLHSHLSESERLQNWQAAQTGAARIVIGTRLSVFTPMPHLKLMILDEEHDSSYKQQDGMRYHARDVALVRAKQCGIPVVLGSATPSLESWYNASGQPAAGQAGRKPGYRLLTLTQRAAAQARLPRIFCIDTTHSPAEAGLTPQLKQAITQRLQRGEQSLLFINRRGYAPVLHCSACQWLADCQRCSARMVLHLRQRVLRCHHCGAEQRIPVQCPSCGNPDLRPVGQATQRIEETLQQLFPQARVARVDRDTIQAKDALTELLSAVHDGKVDILVGTQMLAKGHDFPNLTLVGVLDTDSALYSPDYRASERLFAQLMQVAGRAGRGDKPGEVLIQTAFPQHALFAALQAQNYAEFADSLLQERIALQFPPATYIAIIKAEAPDYALVKQFLTELAEAGREFIRQHVATFTDQPVIYDPVRPGLARLNRMERGYVMLQSHQRGALQQLLHAAVDWAWQHPLQAKIRWTVDVDALEQG</sequence>
<feature type="domain" description="Helicase ATP-binding" evidence="13">
    <location>
        <begin position="217"/>
        <end position="375"/>
    </location>
</feature>
<dbReference type="Pfam" id="PF00270">
    <property type="entry name" value="DEAD"/>
    <property type="match status" value="1"/>
</dbReference>
<evidence type="ECO:0000256" key="7">
    <source>
        <dbReference type="ARBA" id="ARBA00022833"/>
    </source>
</evidence>
<comment type="cofactor">
    <cofactor evidence="12">
        <name>Zn(2+)</name>
        <dbReference type="ChEBI" id="CHEBI:29105"/>
    </cofactor>
    <text evidence="12">Binds 2 zinc ions per subunit.</text>
</comment>
<evidence type="ECO:0000256" key="6">
    <source>
        <dbReference type="ARBA" id="ARBA00022806"/>
    </source>
</evidence>
<dbReference type="RefSeq" id="WP_091472176.1">
    <property type="nucleotide sequence ID" value="NZ_FNFX01000004.1"/>
</dbReference>
<dbReference type="InterPro" id="IPR011545">
    <property type="entry name" value="DEAD/DEAH_box_helicase_dom"/>
</dbReference>
<dbReference type="InterPro" id="IPR042115">
    <property type="entry name" value="PriA_3primeBD_sf"/>
</dbReference>
<evidence type="ECO:0000256" key="3">
    <source>
        <dbReference type="ARBA" id="ARBA00022723"/>
    </source>
</evidence>
<evidence type="ECO:0000313" key="16">
    <source>
        <dbReference type="Proteomes" id="UP000198629"/>
    </source>
</evidence>
<keyword evidence="16" id="KW-1185">Reference proteome</keyword>
<evidence type="ECO:0000256" key="2">
    <source>
        <dbReference type="ARBA" id="ARBA00022705"/>
    </source>
</evidence>
<keyword evidence="7 12" id="KW-0862">Zinc</keyword>
<evidence type="ECO:0000259" key="14">
    <source>
        <dbReference type="PROSITE" id="PS51194"/>
    </source>
</evidence>
<dbReference type="GO" id="GO:0006270">
    <property type="term" value="P:DNA replication initiation"/>
    <property type="evidence" value="ECO:0007669"/>
    <property type="project" value="TreeGrafter"/>
</dbReference>
<dbReference type="GO" id="GO:0043138">
    <property type="term" value="F:3'-5' DNA helicase activity"/>
    <property type="evidence" value="ECO:0007669"/>
    <property type="project" value="UniProtKB-EC"/>
</dbReference>
<dbReference type="InterPro" id="IPR041222">
    <property type="entry name" value="PriA_3primeBD"/>
</dbReference>
<keyword evidence="6 12" id="KW-0347">Helicase</keyword>
<dbReference type="AlphaFoldDB" id="A0A1G9E6H7"/>
<dbReference type="EC" id="5.6.2.4" evidence="12"/>
<keyword evidence="3 12" id="KW-0479">Metal-binding</keyword>
<dbReference type="GO" id="GO:0016887">
    <property type="term" value="F:ATP hydrolysis activity"/>
    <property type="evidence" value="ECO:0007669"/>
    <property type="project" value="RHEA"/>
</dbReference>
<protein>
    <recommendedName>
        <fullName evidence="12">Replication restart protein PriA</fullName>
    </recommendedName>
    <alternativeName>
        <fullName evidence="12">ATP-dependent DNA helicase PriA</fullName>
        <ecNumber evidence="12">5.6.2.4</ecNumber>
    </alternativeName>
    <alternativeName>
        <fullName evidence="12">DNA 3'-5' helicase PriA</fullName>
    </alternativeName>
</protein>
<comment type="similarity">
    <text evidence="12">Belongs to the helicase family. PriA subfamily.</text>
</comment>
<accession>A0A1G9E6H7</accession>
<evidence type="ECO:0000256" key="11">
    <source>
        <dbReference type="ARBA" id="ARBA00048988"/>
    </source>
</evidence>
<evidence type="ECO:0000313" key="15">
    <source>
        <dbReference type="EMBL" id="SDK71667.1"/>
    </source>
</evidence>